<dbReference type="InterPro" id="IPR050808">
    <property type="entry name" value="Phage_Integrase"/>
</dbReference>
<keyword evidence="10" id="KW-1185">Reference proteome</keyword>
<accession>A0ABW8VDS9</accession>
<feature type="region of interest" description="Disordered" evidence="6">
    <location>
        <begin position="285"/>
        <end position="312"/>
    </location>
</feature>
<dbReference type="Pfam" id="PF22022">
    <property type="entry name" value="Phage_int_M"/>
    <property type="match status" value="1"/>
</dbReference>
<dbReference type="Gene3D" id="1.10.443.10">
    <property type="entry name" value="Intergrase catalytic core"/>
    <property type="match status" value="1"/>
</dbReference>
<feature type="region of interest" description="Disordered" evidence="6">
    <location>
        <begin position="73"/>
        <end position="95"/>
    </location>
</feature>
<name>A0ABW8VDS9_9PROT</name>
<dbReference type="PROSITE" id="PS51898">
    <property type="entry name" value="TYR_RECOMBINASE"/>
    <property type="match status" value="1"/>
</dbReference>
<evidence type="ECO:0000256" key="2">
    <source>
        <dbReference type="ARBA" id="ARBA00022908"/>
    </source>
</evidence>
<evidence type="ECO:0000256" key="4">
    <source>
        <dbReference type="ARBA" id="ARBA00023172"/>
    </source>
</evidence>
<organism evidence="9 10">
    <name type="scientific">Azospirillum argentinense</name>
    <dbReference type="NCBI Taxonomy" id="2970906"/>
    <lineage>
        <taxon>Bacteria</taxon>
        <taxon>Pseudomonadati</taxon>
        <taxon>Pseudomonadota</taxon>
        <taxon>Alphaproteobacteria</taxon>
        <taxon>Rhodospirillales</taxon>
        <taxon>Azospirillaceae</taxon>
        <taxon>Azospirillum</taxon>
    </lineage>
</organism>
<feature type="compositionally biased region" description="Basic and acidic residues" evidence="6">
    <location>
        <begin position="285"/>
        <end position="295"/>
    </location>
</feature>
<dbReference type="InterPro" id="IPR025166">
    <property type="entry name" value="Integrase_DNA_bind_dom"/>
</dbReference>
<dbReference type="Gene3D" id="3.30.160.390">
    <property type="entry name" value="Integrase, DNA-binding domain"/>
    <property type="match status" value="1"/>
</dbReference>
<keyword evidence="4" id="KW-0233">DNA recombination</keyword>
<dbReference type="EMBL" id="JBJLSN010000020">
    <property type="protein sequence ID" value="MFL7902597.1"/>
    <property type="molecule type" value="Genomic_DNA"/>
</dbReference>
<comment type="caution">
    <text evidence="9">The sequence shown here is derived from an EMBL/GenBank/DDBJ whole genome shotgun (WGS) entry which is preliminary data.</text>
</comment>
<dbReference type="Pfam" id="PF13356">
    <property type="entry name" value="Arm-DNA-bind_3"/>
    <property type="match status" value="1"/>
</dbReference>
<dbReference type="PANTHER" id="PTHR30629:SF2">
    <property type="entry name" value="PROPHAGE INTEGRASE INTS-RELATED"/>
    <property type="match status" value="1"/>
</dbReference>
<dbReference type="Pfam" id="PF00589">
    <property type="entry name" value="Phage_integrase"/>
    <property type="match status" value="2"/>
</dbReference>
<dbReference type="RefSeq" id="WP_407824502.1">
    <property type="nucleotide sequence ID" value="NZ_JBJLSN010000020.1"/>
</dbReference>
<evidence type="ECO:0000256" key="3">
    <source>
        <dbReference type="ARBA" id="ARBA00023125"/>
    </source>
</evidence>
<evidence type="ECO:0000256" key="6">
    <source>
        <dbReference type="SAM" id="MobiDB-lite"/>
    </source>
</evidence>
<feature type="domain" description="Tyr recombinase" evidence="7">
    <location>
        <begin position="197"/>
        <end position="440"/>
    </location>
</feature>
<comment type="similarity">
    <text evidence="1">Belongs to the 'phage' integrase family.</text>
</comment>
<dbReference type="SUPFAM" id="SSF56349">
    <property type="entry name" value="DNA breaking-rejoining enzymes"/>
    <property type="match status" value="1"/>
</dbReference>
<keyword evidence="2" id="KW-0229">DNA integration</keyword>
<feature type="compositionally biased region" description="Basic and acidic residues" evidence="6">
    <location>
        <begin position="73"/>
        <end position="94"/>
    </location>
</feature>
<dbReference type="CDD" id="cd00796">
    <property type="entry name" value="INT_Rci_Hp1_C"/>
    <property type="match status" value="1"/>
</dbReference>
<evidence type="ECO:0000259" key="8">
    <source>
        <dbReference type="PROSITE" id="PS51900"/>
    </source>
</evidence>
<protein>
    <submittedName>
        <fullName evidence="9">Tyrosine-type recombinase/integrase</fullName>
    </submittedName>
</protein>
<dbReference type="InterPro" id="IPR053876">
    <property type="entry name" value="Phage_int_M"/>
</dbReference>
<dbReference type="InterPro" id="IPR010998">
    <property type="entry name" value="Integrase_recombinase_N"/>
</dbReference>
<gene>
    <name evidence="9" type="ORF">ACJ41P_15805</name>
</gene>
<proteinExistence type="inferred from homology"/>
<evidence type="ECO:0000313" key="10">
    <source>
        <dbReference type="Proteomes" id="UP001628281"/>
    </source>
</evidence>
<feature type="domain" description="Core-binding (CB)" evidence="8">
    <location>
        <begin position="97"/>
        <end position="177"/>
    </location>
</feature>
<keyword evidence="3 5" id="KW-0238">DNA-binding</keyword>
<sequence length="464" mass="50574">MAEKLSDRGVKALPSPASGNRIVYDTEVKGFGVRVTASGAKAFVLNYRIAGRERRYTIGSFPDWNTATAREEAKNLKKRVDRDEDPQAERDARRAAPNVAELVRQFKEDYLPRKRPSTVQQYTLLLDNIVTPRLGSRKVEDVRHSDIDAIHRELSKRTPTQANRVVAVLSKLFNWAVKHELRPDNPARGIERNGENKRARYLSPQEIAFLLDTLTCHPEQASANAIRLLMLTGSRRTEVLAATWSMFDLNAGVWVKPSAHTKQKKEHRAPLSAPTLALLTAMKTEADRKAAKDPESASDFLFPSPKGEGPQAELKHSWASLTRRATIAMWAAAPDTAPGRVVAELLAAGQREAAAKGHDLATPPMPTYAEVVKLAAAQKVKLPPGLTDVRVHDLRHTFASILVSAGASLPLIGALLGHTQAATTQRYAHLFDDPLRAAAERVGAIVGGASGGPGAEVISLKRGA</sequence>
<evidence type="ECO:0000313" key="9">
    <source>
        <dbReference type="EMBL" id="MFL7902597.1"/>
    </source>
</evidence>
<dbReference type="InterPro" id="IPR011010">
    <property type="entry name" value="DNA_brk_join_enz"/>
</dbReference>
<dbReference type="InterPro" id="IPR002104">
    <property type="entry name" value="Integrase_catalytic"/>
</dbReference>
<reference evidence="9 10" key="1">
    <citation type="submission" date="2024-11" db="EMBL/GenBank/DDBJ databases">
        <title>Draft genome sequences of two bacteria associated to sugarcane roots in Colombia.</title>
        <authorList>
            <person name="Pardo-Diaz S."/>
            <person name="Masmela-Mendoza J."/>
            <person name="Delgadillo-Duran P."/>
            <person name="Bautista E.J."/>
            <person name="Rojas-Tapias D.F."/>
        </authorList>
    </citation>
    <scope>NUCLEOTIDE SEQUENCE [LARGE SCALE GENOMIC DNA]</scope>
    <source>
        <strain evidence="9 10">Ap18</strain>
    </source>
</reference>
<dbReference type="Gene3D" id="1.10.150.130">
    <property type="match status" value="1"/>
</dbReference>
<evidence type="ECO:0000259" key="7">
    <source>
        <dbReference type="PROSITE" id="PS51898"/>
    </source>
</evidence>
<dbReference type="InterPro" id="IPR044068">
    <property type="entry name" value="CB"/>
</dbReference>
<dbReference type="InterPro" id="IPR013762">
    <property type="entry name" value="Integrase-like_cat_sf"/>
</dbReference>
<evidence type="ECO:0000256" key="1">
    <source>
        <dbReference type="ARBA" id="ARBA00008857"/>
    </source>
</evidence>
<dbReference type="InterPro" id="IPR038488">
    <property type="entry name" value="Integrase_DNA-bd_sf"/>
</dbReference>
<dbReference type="Proteomes" id="UP001628281">
    <property type="component" value="Unassembled WGS sequence"/>
</dbReference>
<evidence type="ECO:0000256" key="5">
    <source>
        <dbReference type="PROSITE-ProRule" id="PRU01248"/>
    </source>
</evidence>
<dbReference type="PANTHER" id="PTHR30629">
    <property type="entry name" value="PROPHAGE INTEGRASE"/>
    <property type="match status" value="1"/>
</dbReference>
<dbReference type="PROSITE" id="PS51900">
    <property type="entry name" value="CB"/>
    <property type="match status" value="1"/>
</dbReference>